<keyword evidence="2" id="KW-1185">Reference proteome</keyword>
<evidence type="ECO:0000313" key="1">
    <source>
        <dbReference type="EMBL" id="KAK7479760.1"/>
    </source>
</evidence>
<organism evidence="1 2">
    <name type="scientific">Batillaria attramentaria</name>
    <dbReference type="NCBI Taxonomy" id="370345"/>
    <lineage>
        <taxon>Eukaryota</taxon>
        <taxon>Metazoa</taxon>
        <taxon>Spiralia</taxon>
        <taxon>Lophotrochozoa</taxon>
        <taxon>Mollusca</taxon>
        <taxon>Gastropoda</taxon>
        <taxon>Caenogastropoda</taxon>
        <taxon>Sorbeoconcha</taxon>
        <taxon>Cerithioidea</taxon>
        <taxon>Batillariidae</taxon>
        <taxon>Batillaria</taxon>
    </lineage>
</organism>
<dbReference type="Proteomes" id="UP001519460">
    <property type="component" value="Unassembled WGS sequence"/>
</dbReference>
<evidence type="ECO:0000313" key="2">
    <source>
        <dbReference type="Proteomes" id="UP001519460"/>
    </source>
</evidence>
<sequence length="226" mass="25882">MIQPGVFQESVGLEVKNISHGIPQQYQISDNRITNLAHYIWEGLRLPHYISAFSKLPSGGSVFFGLSEQKDRNLETGKEYTTGRIICEGLQLSNGERDRLRETFLEKVRNPELMLWVSRFEVQAPVKVAYHQVHGGEQDLCVIEVKIANVDGVSFYRDTSLYESSGPKAFKLHRLTESVDPQDPDSQLESTSVEQWVKDQLEYTNPLQQEIRDDQFPRRQAPVFPS</sequence>
<proteinExistence type="predicted"/>
<name>A0ABD0JYH6_9CAEN</name>
<dbReference type="EMBL" id="JACVVK020000296">
    <property type="protein sequence ID" value="KAK7479760.1"/>
    <property type="molecule type" value="Genomic_DNA"/>
</dbReference>
<accession>A0ABD0JYH6</accession>
<reference evidence="1 2" key="1">
    <citation type="journal article" date="2023" name="Sci. Data">
        <title>Genome assembly of the Korean intertidal mud-creeper Batillaria attramentaria.</title>
        <authorList>
            <person name="Patra A.K."/>
            <person name="Ho P.T."/>
            <person name="Jun S."/>
            <person name="Lee S.J."/>
            <person name="Kim Y."/>
            <person name="Won Y.J."/>
        </authorList>
    </citation>
    <scope>NUCLEOTIDE SEQUENCE [LARGE SCALE GENOMIC DNA]</scope>
    <source>
        <strain evidence="1">Wonlab-2016</strain>
    </source>
</reference>
<protein>
    <submittedName>
        <fullName evidence="1">Uncharacterized protein</fullName>
    </submittedName>
</protein>
<dbReference type="AlphaFoldDB" id="A0ABD0JYH6"/>
<gene>
    <name evidence="1" type="ORF">BaRGS_00029036</name>
</gene>
<comment type="caution">
    <text evidence="1">The sequence shown here is derived from an EMBL/GenBank/DDBJ whole genome shotgun (WGS) entry which is preliminary data.</text>
</comment>